<dbReference type="Proteomes" id="UP000321947">
    <property type="component" value="Unassembled WGS sequence"/>
</dbReference>
<evidence type="ECO:0000313" key="1">
    <source>
        <dbReference type="EMBL" id="TYK11089.1"/>
    </source>
</evidence>
<evidence type="ECO:0000313" key="2">
    <source>
        <dbReference type="Proteomes" id="UP000321947"/>
    </source>
</evidence>
<reference evidence="1 2" key="1">
    <citation type="submission" date="2019-08" db="EMBL/GenBank/DDBJ databases">
        <title>Draft genome sequences of two oriental melons (Cucumis melo L. var makuwa).</title>
        <authorList>
            <person name="Kwon S.-Y."/>
        </authorList>
    </citation>
    <scope>NUCLEOTIDE SEQUENCE [LARGE SCALE GENOMIC DNA]</scope>
    <source>
        <strain evidence="2">cv. Chang Bougi</strain>
        <tissue evidence="1">Leaf</tissue>
    </source>
</reference>
<sequence length="239" mass="25998">MPIDGVSFHSEEGAYKWKYVVKWQIADEANISDQYNSCLAILDLICNDGLHQTVSGLELTGETIRVSPVRQLPVASLTVKYAILHRIGISNWIPFTHASTILTSLGHFVYLVGSGVKMNWFSPDSTTDHFDPTDTVGTAPRLIPLSMRLFQGSHILDVAATFENAPVGTSAAAATNPTVGQPLVLSVSLANRLLQVLLAESRCLTRQISELSDRRTVLDVVLRDLRRAASGSSTPPSDQ</sequence>
<gene>
    <name evidence="1" type="ORF">E5676_scaffold73G00790</name>
</gene>
<dbReference type="EMBL" id="SSTD01010919">
    <property type="protein sequence ID" value="TYK11089.1"/>
    <property type="molecule type" value="Genomic_DNA"/>
</dbReference>
<accession>A0A5D3CLJ5</accession>
<name>A0A5D3CLJ5_CUCMM</name>
<comment type="caution">
    <text evidence="1">The sequence shown here is derived from an EMBL/GenBank/DDBJ whole genome shotgun (WGS) entry which is preliminary data.</text>
</comment>
<protein>
    <submittedName>
        <fullName evidence="1">Flocculation protein FLO11-like</fullName>
    </submittedName>
</protein>
<organism evidence="1 2">
    <name type="scientific">Cucumis melo var. makuwa</name>
    <name type="common">Oriental melon</name>
    <dbReference type="NCBI Taxonomy" id="1194695"/>
    <lineage>
        <taxon>Eukaryota</taxon>
        <taxon>Viridiplantae</taxon>
        <taxon>Streptophyta</taxon>
        <taxon>Embryophyta</taxon>
        <taxon>Tracheophyta</taxon>
        <taxon>Spermatophyta</taxon>
        <taxon>Magnoliopsida</taxon>
        <taxon>eudicotyledons</taxon>
        <taxon>Gunneridae</taxon>
        <taxon>Pentapetalae</taxon>
        <taxon>rosids</taxon>
        <taxon>fabids</taxon>
        <taxon>Cucurbitales</taxon>
        <taxon>Cucurbitaceae</taxon>
        <taxon>Benincaseae</taxon>
        <taxon>Cucumis</taxon>
    </lineage>
</organism>
<dbReference type="AlphaFoldDB" id="A0A5D3CLJ5"/>
<proteinExistence type="predicted"/>